<evidence type="ECO:0008006" key="3">
    <source>
        <dbReference type="Google" id="ProtNLM"/>
    </source>
</evidence>
<proteinExistence type="predicted"/>
<dbReference type="SUPFAM" id="SSF50998">
    <property type="entry name" value="Quinoprotein alcohol dehydrogenase-like"/>
    <property type="match status" value="1"/>
</dbReference>
<dbReference type="EMBL" id="BMVN01000061">
    <property type="protein sequence ID" value="GHA67376.1"/>
    <property type="molecule type" value="Genomic_DNA"/>
</dbReference>
<reference evidence="2" key="1">
    <citation type="journal article" date="2019" name="Int. J. Syst. Evol. Microbiol.">
        <title>The Global Catalogue of Microorganisms (GCM) 10K type strain sequencing project: providing services to taxonomists for standard genome sequencing and annotation.</title>
        <authorList>
            <consortium name="The Broad Institute Genomics Platform"/>
            <consortium name="The Broad Institute Genome Sequencing Center for Infectious Disease"/>
            <person name="Wu L."/>
            <person name="Ma J."/>
        </authorList>
    </citation>
    <scope>NUCLEOTIDE SEQUENCE [LARGE SCALE GENOMIC DNA]</scope>
    <source>
        <strain evidence="2">JCM 4733</strain>
    </source>
</reference>
<dbReference type="Proteomes" id="UP000653644">
    <property type="component" value="Unassembled WGS sequence"/>
</dbReference>
<dbReference type="InterPro" id="IPR015943">
    <property type="entry name" value="WD40/YVTN_repeat-like_dom_sf"/>
</dbReference>
<organism evidence="1 2">
    <name type="scientific">Streptomyces canarius</name>
    <dbReference type="NCBI Taxonomy" id="285453"/>
    <lineage>
        <taxon>Bacteria</taxon>
        <taxon>Bacillati</taxon>
        <taxon>Actinomycetota</taxon>
        <taxon>Actinomycetes</taxon>
        <taxon>Kitasatosporales</taxon>
        <taxon>Streptomycetaceae</taxon>
        <taxon>Streptomyces</taxon>
    </lineage>
</organism>
<dbReference type="Gene3D" id="2.130.10.10">
    <property type="entry name" value="YVTN repeat-like/Quinoprotein amine dehydrogenase"/>
    <property type="match status" value="1"/>
</dbReference>
<keyword evidence="2" id="KW-1185">Reference proteome</keyword>
<evidence type="ECO:0000313" key="2">
    <source>
        <dbReference type="Proteomes" id="UP000653644"/>
    </source>
</evidence>
<gene>
    <name evidence="1" type="ORF">GCM10010345_83810</name>
</gene>
<sequence>MLGIKGGTVLRFTLPQPDDYPDLPTPRGGPITLLTPDRRFRILEGNDAGKVTLAVLDTRTGRRYEAGTAARHMLPPTYAALRQNASTSDGRHLVARSEDQLAVYSLPRLSLHRLLRLPGPATSRAQATGAVAAADDGSVLTLYAGILARWDPSTGRAIGSPLPLHTGDTSQQWLAANGQSLWPRPRHPGQVLVRGRDGEMSLWDLRERRLVGAFQANPDAISNWETEVFDPSGSSLATLNNIKTPDSARIEFRSVPDFRLRAPTVSAGRTGHLIGLTRDGHLISTDFEDLQLWQAGRTLEIAKLPVGQISAQWFLRGDDLVAVTTSGTLTLPLDPDLWYRELCRGVNRPLTVQERRLLPPGASTPKSCPKS</sequence>
<evidence type="ECO:0000313" key="1">
    <source>
        <dbReference type="EMBL" id="GHA67376.1"/>
    </source>
</evidence>
<name>A0ABQ3DAA6_9ACTN</name>
<comment type="caution">
    <text evidence="1">The sequence shown here is derived from an EMBL/GenBank/DDBJ whole genome shotgun (WGS) entry which is preliminary data.</text>
</comment>
<dbReference type="InterPro" id="IPR011047">
    <property type="entry name" value="Quinoprotein_ADH-like_sf"/>
</dbReference>
<protein>
    <recommendedName>
        <fullName evidence="3">WD40 repeat domain-containing protein</fullName>
    </recommendedName>
</protein>
<accession>A0ABQ3DAA6</accession>